<comment type="caution">
    <text evidence="7">The sequence shown here is derived from an EMBL/GenBank/DDBJ whole genome shotgun (WGS) entry which is preliminary data.</text>
</comment>
<organism evidence="7 8">
    <name type="scientific">Rhodofomes roseus</name>
    <dbReference type="NCBI Taxonomy" id="34475"/>
    <lineage>
        <taxon>Eukaryota</taxon>
        <taxon>Fungi</taxon>
        <taxon>Dikarya</taxon>
        <taxon>Basidiomycota</taxon>
        <taxon>Agaricomycotina</taxon>
        <taxon>Agaricomycetes</taxon>
        <taxon>Polyporales</taxon>
        <taxon>Rhodofomes</taxon>
    </lineage>
</organism>
<feature type="domain" description="MYND-type" evidence="6">
    <location>
        <begin position="436"/>
        <end position="479"/>
    </location>
</feature>
<feature type="signal peptide" evidence="5">
    <location>
        <begin position="1"/>
        <end position="26"/>
    </location>
</feature>
<dbReference type="EMBL" id="JADCUA010000004">
    <property type="protein sequence ID" value="KAH9840757.1"/>
    <property type="molecule type" value="Genomic_DNA"/>
</dbReference>
<keyword evidence="8" id="KW-1185">Reference proteome</keyword>
<name>A0ABQ8KQ57_9APHY</name>
<dbReference type="GeneID" id="72002161"/>
<evidence type="ECO:0000256" key="5">
    <source>
        <dbReference type="SAM" id="SignalP"/>
    </source>
</evidence>
<dbReference type="InterPro" id="IPR002893">
    <property type="entry name" value="Znf_MYND"/>
</dbReference>
<evidence type="ECO:0000256" key="3">
    <source>
        <dbReference type="ARBA" id="ARBA00022833"/>
    </source>
</evidence>
<dbReference type="PROSITE" id="PS50865">
    <property type="entry name" value="ZF_MYND_2"/>
    <property type="match status" value="1"/>
</dbReference>
<gene>
    <name evidence="7" type="ORF">C8Q71DRAFT_721240</name>
</gene>
<feature type="chain" id="PRO_5047441841" description="MYND-type domain-containing protein" evidence="5">
    <location>
        <begin position="27"/>
        <end position="561"/>
    </location>
</feature>
<accession>A0ABQ8KQ57</accession>
<dbReference type="SUPFAM" id="SSF144232">
    <property type="entry name" value="HIT/MYND zinc finger-like"/>
    <property type="match status" value="1"/>
</dbReference>
<dbReference type="Proteomes" id="UP000814176">
    <property type="component" value="Unassembled WGS sequence"/>
</dbReference>
<evidence type="ECO:0000313" key="7">
    <source>
        <dbReference type="EMBL" id="KAH9840757.1"/>
    </source>
</evidence>
<dbReference type="Gene3D" id="6.10.140.2220">
    <property type="match status" value="1"/>
</dbReference>
<sequence length="561" mass="62677">MPLSAVCAWCALTAALLVWSGHRIYTGVIANMYHEFTLYALLVRSTCYPADAAHPIHCARVLCACLHLLDGRGNGKRYALDVRFLIPRSNEYDYIRKTYPEYLNACMAFLSLPRSEEEVRKINTDISTCTCSTPPDENTRRLLEWLHTFEPTRLFTLEDFIRALVRHLAGVLHNAVTSKTVGGVTAIRGLKKNRKKYAGVPLWPKDSSELIPHGLERSMQGYAATFRLCGEPRIEETLLLINNLLAIRGRSIIPYLLQLDPEWPMKISHLAMGLLVERRRTLGRPVDIGTQLSWMETLILLMECCGRLADGGIVNATDIAMFVRVVWPRGPEGGCQCCGILFVCDALIKELPLFLDGTSLSIFTAEDITRFIQLFACYGATFYAHKPSTDTTDYCREIVDTYNLMQAASRFADPFVAAFNGLIWAITMRRCAAPECRETFATAGRSFARCAGCGVMRYCSRECQTRAWKHATFSHKAVCAKMRVLSDRTRLPSVSAVAADRGRQSFIDACRADEDLGALARDCACHTQDLMAARNDHSEATMTEAFRELHGSSPPLGDRAV</sequence>
<evidence type="ECO:0000256" key="4">
    <source>
        <dbReference type="PROSITE-ProRule" id="PRU00134"/>
    </source>
</evidence>
<evidence type="ECO:0000259" key="6">
    <source>
        <dbReference type="PROSITE" id="PS50865"/>
    </source>
</evidence>
<keyword evidence="5" id="KW-0732">Signal</keyword>
<reference evidence="7 8" key="1">
    <citation type="journal article" date="2021" name="Environ. Microbiol.">
        <title>Gene family expansions and transcriptome signatures uncover fungal adaptations to wood decay.</title>
        <authorList>
            <person name="Hage H."/>
            <person name="Miyauchi S."/>
            <person name="Viragh M."/>
            <person name="Drula E."/>
            <person name="Min B."/>
            <person name="Chaduli D."/>
            <person name="Navarro D."/>
            <person name="Favel A."/>
            <person name="Norest M."/>
            <person name="Lesage-Meessen L."/>
            <person name="Balint B."/>
            <person name="Merenyi Z."/>
            <person name="de Eugenio L."/>
            <person name="Morin E."/>
            <person name="Martinez A.T."/>
            <person name="Baldrian P."/>
            <person name="Stursova M."/>
            <person name="Martinez M.J."/>
            <person name="Novotny C."/>
            <person name="Magnuson J.K."/>
            <person name="Spatafora J.W."/>
            <person name="Maurice S."/>
            <person name="Pangilinan J."/>
            <person name="Andreopoulos W."/>
            <person name="LaButti K."/>
            <person name="Hundley H."/>
            <person name="Na H."/>
            <person name="Kuo A."/>
            <person name="Barry K."/>
            <person name="Lipzen A."/>
            <person name="Henrissat B."/>
            <person name="Riley R."/>
            <person name="Ahrendt S."/>
            <person name="Nagy L.G."/>
            <person name="Grigoriev I.V."/>
            <person name="Martin F."/>
            <person name="Rosso M.N."/>
        </authorList>
    </citation>
    <scope>NUCLEOTIDE SEQUENCE [LARGE SCALE GENOMIC DNA]</scope>
    <source>
        <strain evidence="7 8">CIRM-BRFM 1785</strain>
    </source>
</reference>
<keyword evidence="3" id="KW-0862">Zinc</keyword>
<keyword evidence="1" id="KW-0479">Metal-binding</keyword>
<evidence type="ECO:0000256" key="2">
    <source>
        <dbReference type="ARBA" id="ARBA00022771"/>
    </source>
</evidence>
<dbReference type="Pfam" id="PF01753">
    <property type="entry name" value="zf-MYND"/>
    <property type="match status" value="1"/>
</dbReference>
<protein>
    <recommendedName>
        <fullName evidence="6">MYND-type domain-containing protein</fullName>
    </recommendedName>
</protein>
<dbReference type="RefSeq" id="XP_047782223.1">
    <property type="nucleotide sequence ID" value="XM_047921429.1"/>
</dbReference>
<proteinExistence type="predicted"/>
<evidence type="ECO:0000313" key="8">
    <source>
        <dbReference type="Proteomes" id="UP000814176"/>
    </source>
</evidence>
<evidence type="ECO:0000256" key="1">
    <source>
        <dbReference type="ARBA" id="ARBA00022723"/>
    </source>
</evidence>
<keyword evidence="2 4" id="KW-0863">Zinc-finger</keyword>